<evidence type="ECO:0000313" key="1">
    <source>
        <dbReference type="EMBL" id="OHA03923.1"/>
    </source>
</evidence>
<dbReference type="EMBL" id="MHQL01000005">
    <property type="protein sequence ID" value="OHA03923.1"/>
    <property type="molecule type" value="Genomic_DNA"/>
</dbReference>
<proteinExistence type="predicted"/>
<name>A0A1G2KWX2_9BACT</name>
<dbReference type="AlphaFoldDB" id="A0A1G2KWX2"/>
<organism evidence="1 2">
    <name type="scientific">Candidatus Sungbacteria bacterium RIFCSPHIGHO2_02_FULL_51_29</name>
    <dbReference type="NCBI Taxonomy" id="1802273"/>
    <lineage>
        <taxon>Bacteria</taxon>
        <taxon>Candidatus Sungiibacteriota</taxon>
    </lineage>
</organism>
<reference evidence="1 2" key="1">
    <citation type="journal article" date="2016" name="Nat. Commun.">
        <title>Thousands of microbial genomes shed light on interconnected biogeochemical processes in an aquifer system.</title>
        <authorList>
            <person name="Anantharaman K."/>
            <person name="Brown C.T."/>
            <person name="Hug L.A."/>
            <person name="Sharon I."/>
            <person name="Castelle C.J."/>
            <person name="Probst A.J."/>
            <person name="Thomas B.C."/>
            <person name="Singh A."/>
            <person name="Wilkins M.J."/>
            <person name="Karaoz U."/>
            <person name="Brodie E.L."/>
            <person name="Williams K.H."/>
            <person name="Hubbard S.S."/>
            <person name="Banfield J.F."/>
        </authorList>
    </citation>
    <scope>NUCLEOTIDE SEQUENCE [LARGE SCALE GENOMIC DNA]</scope>
</reference>
<protein>
    <submittedName>
        <fullName evidence="1">Uncharacterized protein</fullName>
    </submittedName>
</protein>
<dbReference type="Proteomes" id="UP000177811">
    <property type="component" value="Unassembled WGS sequence"/>
</dbReference>
<sequence>MPTFGDLRLRIIRRSRAKDHFEFIALSDVHRDFWNKMNAVEYRRGYRPGEYERPGSPALCEMELLTKEEMRGWMEEFESFHTKK</sequence>
<gene>
    <name evidence="1" type="ORF">A3C16_03870</name>
</gene>
<comment type="caution">
    <text evidence="1">The sequence shown here is derived from an EMBL/GenBank/DDBJ whole genome shotgun (WGS) entry which is preliminary data.</text>
</comment>
<accession>A0A1G2KWX2</accession>
<evidence type="ECO:0000313" key="2">
    <source>
        <dbReference type="Proteomes" id="UP000177811"/>
    </source>
</evidence>